<dbReference type="SMART" id="SM01207">
    <property type="entry name" value="G3P_acyltransf"/>
    <property type="match status" value="1"/>
</dbReference>
<feature type="transmembrane region" description="Helical" evidence="10">
    <location>
        <begin position="94"/>
        <end position="113"/>
    </location>
</feature>
<proteinExistence type="inferred from homology"/>
<dbReference type="NCBIfam" id="TIGR00023">
    <property type="entry name" value="glycerol-3-phosphate 1-O-acyltransferase PlsY"/>
    <property type="match status" value="1"/>
</dbReference>
<keyword evidence="8 10" id="KW-0594">Phospholipid biosynthesis</keyword>
<dbReference type="Pfam" id="PF02660">
    <property type="entry name" value="G3P_acyltransf"/>
    <property type="match status" value="1"/>
</dbReference>
<keyword evidence="1 10" id="KW-1003">Cell membrane</keyword>
<feature type="transmembrane region" description="Helical" evidence="10">
    <location>
        <begin position="125"/>
        <end position="149"/>
    </location>
</feature>
<comment type="similarity">
    <text evidence="10">Belongs to the PlsY family.</text>
</comment>
<evidence type="ECO:0000256" key="5">
    <source>
        <dbReference type="ARBA" id="ARBA00022989"/>
    </source>
</evidence>
<keyword evidence="3 10" id="KW-0808">Transferase</keyword>
<evidence type="ECO:0000256" key="4">
    <source>
        <dbReference type="ARBA" id="ARBA00022692"/>
    </source>
</evidence>
<evidence type="ECO:0000313" key="11">
    <source>
        <dbReference type="EMBL" id="QJR44394.1"/>
    </source>
</evidence>
<gene>
    <name evidence="10 11" type="primary">plsY</name>
    <name evidence="11" type="ORF">HLA92_03065</name>
</gene>
<feature type="transmembrane region" description="Helical" evidence="10">
    <location>
        <begin position="186"/>
        <end position="205"/>
    </location>
</feature>
<name>A0A6M4JBQ5_9MOLU</name>
<evidence type="ECO:0000256" key="1">
    <source>
        <dbReference type="ARBA" id="ARBA00022475"/>
    </source>
</evidence>
<dbReference type="InterPro" id="IPR003811">
    <property type="entry name" value="G3P_acylTferase_PlsY"/>
</dbReference>
<accession>A0A6M4JBQ5</accession>
<sequence length="223" mass="25464">MNYANYIWINLILIIFSYFIGSINISILISKIIYKKDIRNFGSKNAGATNIFREYGKNVALLVFIFDLLKSYLTIMLVYLIQKQLYLQPYVENIISISCGIGVILGHLFPIYFKFKGGKGVSCFLGLTLAVNFILFLVAISLFLLIIIATKYVSLASIIVPFIISLFSLIPWMSDGILGFTNTQNIFWLPAIILFISYFFVLISHRKNISRLLNKSENKILQK</sequence>
<keyword evidence="4 10" id="KW-0812">Transmembrane</keyword>
<evidence type="ECO:0000256" key="9">
    <source>
        <dbReference type="ARBA" id="ARBA00023264"/>
    </source>
</evidence>
<dbReference type="PANTHER" id="PTHR30309:SF0">
    <property type="entry name" value="GLYCEROL-3-PHOSPHATE ACYLTRANSFERASE-RELATED"/>
    <property type="match status" value="1"/>
</dbReference>
<evidence type="ECO:0000256" key="8">
    <source>
        <dbReference type="ARBA" id="ARBA00023209"/>
    </source>
</evidence>
<dbReference type="RefSeq" id="WP_171113429.1">
    <property type="nucleotide sequence ID" value="NZ_CP053097.1"/>
</dbReference>
<organism evidence="11 12">
    <name type="scientific">Mycoplasma miroungirhinis</name>
    <dbReference type="NCBI Taxonomy" id="754516"/>
    <lineage>
        <taxon>Bacteria</taxon>
        <taxon>Bacillati</taxon>
        <taxon>Mycoplasmatota</taxon>
        <taxon>Mollicutes</taxon>
        <taxon>Mycoplasmataceae</taxon>
        <taxon>Mycoplasma</taxon>
    </lineage>
</organism>
<keyword evidence="9 10" id="KW-1208">Phospholipid metabolism</keyword>
<dbReference type="GO" id="GO:0008654">
    <property type="term" value="P:phospholipid biosynthetic process"/>
    <property type="evidence" value="ECO:0007669"/>
    <property type="project" value="UniProtKB-UniRule"/>
</dbReference>
<evidence type="ECO:0000256" key="2">
    <source>
        <dbReference type="ARBA" id="ARBA00022516"/>
    </source>
</evidence>
<protein>
    <recommendedName>
        <fullName evidence="10">Glycerol-3-phosphate acyltransferase</fullName>
    </recommendedName>
    <alternativeName>
        <fullName evidence="10">Acyl-PO4 G3P acyltransferase</fullName>
    </alternativeName>
    <alternativeName>
        <fullName evidence="10">Acyl-phosphate--glycerol-3-phosphate acyltransferase</fullName>
    </alternativeName>
    <alternativeName>
        <fullName evidence="10">G3P acyltransferase</fullName>
        <shortName evidence="10">GPAT</shortName>
        <ecNumber evidence="10">2.3.1.275</ecNumber>
    </alternativeName>
    <alternativeName>
        <fullName evidence="10">Lysophosphatidic acid synthase</fullName>
        <shortName evidence="10">LPA synthase</shortName>
    </alternativeName>
</protein>
<comment type="catalytic activity">
    <reaction evidence="10">
        <text>an acyl phosphate + sn-glycerol 3-phosphate = a 1-acyl-sn-glycero-3-phosphate + phosphate</text>
        <dbReference type="Rhea" id="RHEA:34075"/>
        <dbReference type="ChEBI" id="CHEBI:43474"/>
        <dbReference type="ChEBI" id="CHEBI:57597"/>
        <dbReference type="ChEBI" id="CHEBI:57970"/>
        <dbReference type="ChEBI" id="CHEBI:59918"/>
        <dbReference type="EC" id="2.3.1.275"/>
    </reaction>
</comment>
<keyword evidence="2 10" id="KW-0444">Lipid biosynthesis</keyword>
<evidence type="ECO:0000256" key="3">
    <source>
        <dbReference type="ARBA" id="ARBA00022679"/>
    </source>
</evidence>
<keyword evidence="12" id="KW-1185">Reference proteome</keyword>
<reference evidence="11 12" key="1">
    <citation type="submission" date="2020-05" db="EMBL/GenBank/DDBJ databases">
        <title>Novel Mycoplasma species detected in Mirounga angustirostris (northern elephant seal) from the USA.</title>
        <authorList>
            <person name="Volokhov D.V."/>
        </authorList>
    </citation>
    <scope>NUCLEOTIDE SEQUENCE [LARGE SCALE GENOMIC DNA]</scope>
    <source>
        <strain evidence="11 12">Mirounga ES2806-NAS</strain>
    </source>
</reference>
<dbReference type="HAMAP" id="MF_01043">
    <property type="entry name" value="PlsY"/>
    <property type="match status" value="1"/>
</dbReference>
<evidence type="ECO:0000313" key="12">
    <source>
        <dbReference type="Proteomes" id="UP000502118"/>
    </source>
</evidence>
<dbReference type="UniPathway" id="UPA00085"/>
<comment type="pathway">
    <text evidence="10">Lipid metabolism; phospholipid metabolism.</text>
</comment>
<keyword evidence="11" id="KW-0012">Acyltransferase</keyword>
<dbReference type="AlphaFoldDB" id="A0A6M4JBQ5"/>
<feature type="transmembrane region" description="Helical" evidence="10">
    <location>
        <begin position="6"/>
        <end position="29"/>
    </location>
</feature>
<feature type="transmembrane region" description="Helical" evidence="10">
    <location>
        <begin position="155"/>
        <end position="174"/>
    </location>
</feature>
<dbReference type="EC" id="2.3.1.275" evidence="10"/>
<dbReference type="EMBL" id="CP053097">
    <property type="protein sequence ID" value="QJR44394.1"/>
    <property type="molecule type" value="Genomic_DNA"/>
</dbReference>
<evidence type="ECO:0000256" key="6">
    <source>
        <dbReference type="ARBA" id="ARBA00023098"/>
    </source>
</evidence>
<dbReference type="Proteomes" id="UP000502118">
    <property type="component" value="Chromosome"/>
</dbReference>
<dbReference type="KEGG" id="mmio:HLA92_03065"/>
<comment type="function">
    <text evidence="10">Catalyzes the transfer of an acyl group from acyl-phosphate (acyl-PO(4)) to glycerol-3-phosphate (G3P) to form lysophosphatidic acid (LPA). This enzyme utilizes acyl-phosphate as fatty acyl donor, but not acyl-CoA or acyl-ACP.</text>
</comment>
<comment type="subcellular location">
    <subcellularLocation>
        <location evidence="10">Cell membrane</location>
        <topology evidence="10">Multi-pass membrane protein</topology>
    </subcellularLocation>
</comment>
<comment type="subunit">
    <text evidence="10">Probably interacts with PlsX.</text>
</comment>
<evidence type="ECO:0000256" key="7">
    <source>
        <dbReference type="ARBA" id="ARBA00023136"/>
    </source>
</evidence>
<evidence type="ECO:0000256" key="10">
    <source>
        <dbReference type="HAMAP-Rule" id="MF_01043"/>
    </source>
</evidence>
<feature type="transmembrane region" description="Helical" evidence="10">
    <location>
        <begin position="59"/>
        <end position="82"/>
    </location>
</feature>
<keyword evidence="7 10" id="KW-0472">Membrane</keyword>
<keyword evidence="6 10" id="KW-0443">Lipid metabolism</keyword>
<dbReference type="GO" id="GO:0043772">
    <property type="term" value="F:acyl-phosphate glycerol-3-phosphate acyltransferase activity"/>
    <property type="evidence" value="ECO:0007669"/>
    <property type="project" value="UniProtKB-UniRule"/>
</dbReference>
<dbReference type="GO" id="GO:0005886">
    <property type="term" value="C:plasma membrane"/>
    <property type="evidence" value="ECO:0007669"/>
    <property type="project" value="UniProtKB-SubCell"/>
</dbReference>
<dbReference type="PANTHER" id="PTHR30309">
    <property type="entry name" value="INNER MEMBRANE PROTEIN YGIH"/>
    <property type="match status" value="1"/>
</dbReference>
<keyword evidence="5 10" id="KW-1133">Transmembrane helix</keyword>